<evidence type="ECO:0000313" key="10">
    <source>
        <dbReference type="Proteomes" id="UP000199095"/>
    </source>
</evidence>
<dbReference type="OrthoDB" id="9772604at2"/>
<dbReference type="EC" id="1.8.4.10" evidence="7"/>
<dbReference type="EMBL" id="FOHJ01000010">
    <property type="protein sequence ID" value="SET87956.1"/>
    <property type="molecule type" value="Genomic_DNA"/>
</dbReference>
<dbReference type="NCBIfam" id="TIGR00434">
    <property type="entry name" value="cysH"/>
    <property type="match status" value="1"/>
</dbReference>
<keyword evidence="4 7" id="KW-0408">Iron</keyword>
<dbReference type="PIRSF" id="PIRSF000857">
    <property type="entry name" value="PAPS_reductase"/>
    <property type="match status" value="1"/>
</dbReference>
<organism evidence="9 10">
    <name type="scientific">Salinibacillus kushneri</name>
    <dbReference type="NCBI Taxonomy" id="237682"/>
    <lineage>
        <taxon>Bacteria</taxon>
        <taxon>Bacillati</taxon>
        <taxon>Bacillota</taxon>
        <taxon>Bacilli</taxon>
        <taxon>Bacillales</taxon>
        <taxon>Bacillaceae</taxon>
        <taxon>Salinibacillus</taxon>
    </lineage>
</organism>
<dbReference type="AlphaFoldDB" id="A0A1I0HUM7"/>
<keyword evidence="3 7" id="KW-0560">Oxidoreductase</keyword>
<name>A0A1I0HUM7_9BACI</name>
<feature type="binding site" evidence="7">
    <location>
        <position position="209"/>
    </location>
    <ligand>
        <name>[4Fe-4S] cluster</name>
        <dbReference type="ChEBI" id="CHEBI:49883"/>
    </ligand>
</feature>
<dbReference type="InterPro" id="IPR004511">
    <property type="entry name" value="PAPS/APS_Rdtase"/>
</dbReference>
<evidence type="ECO:0000256" key="6">
    <source>
        <dbReference type="ARBA" id="ARBA00024327"/>
    </source>
</evidence>
<dbReference type="GO" id="GO:0019379">
    <property type="term" value="P:sulfate assimilation, phosphoadenylyl sulfate reduction by phosphoadenylyl-sulfate reductase (thioredoxin)"/>
    <property type="evidence" value="ECO:0007669"/>
    <property type="project" value="UniProtKB-UniRule"/>
</dbReference>
<dbReference type="CDD" id="cd23945">
    <property type="entry name" value="PAPS_reductase"/>
    <property type="match status" value="1"/>
</dbReference>
<dbReference type="FunFam" id="3.40.50.620:FF:000095">
    <property type="entry name" value="Phosphoadenosine phosphosulfate reductase"/>
    <property type="match status" value="1"/>
</dbReference>
<keyword evidence="10" id="KW-1185">Reference proteome</keyword>
<gene>
    <name evidence="7" type="primary">cysH</name>
    <name evidence="9" type="ORF">SAMN05421676_1101</name>
</gene>
<dbReference type="HAMAP" id="MF_00063">
    <property type="entry name" value="CysH"/>
    <property type="match status" value="1"/>
</dbReference>
<dbReference type="PANTHER" id="PTHR46509">
    <property type="entry name" value="PHOSPHOADENOSINE PHOSPHOSULFATE REDUCTASE"/>
    <property type="match status" value="1"/>
</dbReference>
<keyword evidence="7" id="KW-0479">Metal-binding</keyword>
<dbReference type="InterPro" id="IPR014729">
    <property type="entry name" value="Rossmann-like_a/b/a_fold"/>
</dbReference>
<dbReference type="STRING" id="237682.SAMN05421676_1101"/>
<evidence type="ECO:0000256" key="3">
    <source>
        <dbReference type="ARBA" id="ARBA00023002"/>
    </source>
</evidence>
<keyword evidence="5 7" id="KW-0411">Iron-sulfur</keyword>
<comment type="subcellular location">
    <subcellularLocation>
        <location evidence="7">Cytoplasm</location>
    </subcellularLocation>
</comment>
<accession>A0A1I0HUM7</accession>
<keyword evidence="2 7" id="KW-0963">Cytoplasm</keyword>
<evidence type="ECO:0000256" key="7">
    <source>
        <dbReference type="HAMAP-Rule" id="MF_00063"/>
    </source>
</evidence>
<feature type="binding site" evidence="7">
    <location>
        <position position="212"/>
    </location>
    <ligand>
        <name>[4Fe-4S] cluster</name>
        <dbReference type="ChEBI" id="CHEBI:49883"/>
    </ligand>
</feature>
<dbReference type="NCBIfam" id="NF002537">
    <property type="entry name" value="PRK02090.1"/>
    <property type="match status" value="1"/>
</dbReference>
<dbReference type="GO" id="GO:0046872">
    <property type="term" value="F:metal ion binding"/>
    <property type="evidence" value="ECO:0007669"/>
    <property type="project" value="UniProtKB-KW"/>
</dbReference>
<evidence type="ECO:0000256" key="5">
    <source>
        <dbReference type="ARBA" id="ARBA00023014"/>
    </source>
</evidence>
<comment type="catalytic activity">
    <reaction evidence="7">
        <text>[thioredoxin]-disulfide + sulfite + AMP + 2 H(+) = adenosine 5'-phosphosulfate + [thioredoxin]-dithiol</text>
        <dbReference type="Rhea" id="RHEA:21976"/>
        <dbReference type="Rhea" id="RHEA-COMP:10698"/>
        <dbReference type="Rhea" id="RHEA-COMP:10700"/>
        <dbReference type="ChEBI" id="CHEBI:15378"/>
        <dbReference type="ChEBI" id="CHEBI:17359"/>
        <dbReference type="ChEBI" id="CHEBI:29950"/>
        <dbReference type="ChEBI" id="CHEBI:50058"/>
        <dbReference type="ChEBI" id="CHEBI:58243"/>
        <dbReference type="ChEBI" id="CHEBI:456215"/>
        <dbReference type="EC" id="1.8.4.10"/>
    </reaction>
</comment>
<proteinExistence type="inferred from homology"/>
<evidence type="ECO:0000256" key="1">
    <source>
        <dbReference type="ARBA" id="ARBA00009732"/>
    </source>
</evidence>
<dbReference type="GO" id="GO:0043866">
    <property type="term" value="F:adenylyl-sulfate reductase (thioredoxin) activity"/>
    <property type="evidence" value="ECO:0007669"/>
    <property type="project" value="UniProtKB-EC"/>
</dbReference>
<dbReference type="GO" id="GO:0004604">
    <property type="term" value="F:phosphoadenylyl-sulfate reductase (thioredoxin) activity"/>
    <property type="evidence" value="ECO:0007669"/>
    <property type="project" value="UniProtKB-UniRule"/>
</dbReference>
<comment type="pathway">
    <text evidence="6 7">Sulfur metabolism; hydrogen sulfide biosynthesis; sulfite from sulfate.</text>
</comment>
<dbReference type="SUPFAM" id="SSF52402">
    <property type="entry name" value="Adenine nucleotide alpha hydrolases-like"/>
    <property type="match status" value="1"/>
</dbReference>
<dbReference type="GO" id="GO:0070814">
    <property type="term" value="P:hydrogen sulfide biosynthetic process"/>
    <property type="evidence" value="ECO:0007669"/>
    <property type="project" value="UniProtKB-UniRule"/>
</dbReference>
<protein>
    <recommendedName>
        <fullName evidence="7">Adenosine 5'-phosphosulfate reductase</fullName>
        <shortName evidence="7">APS reductase</shortName>
        <ecNumber evidence="7">1.8.4.10</ecNumber>
    </recommendedName>
    <alternativeName>
        <fullName evidence="7">5'-adenylylsulfate reductase</fullName>
    </alternativeName>
    <alternativeName>
        <fullName evidence="7">Thioredoxin-dependent 5'-adenylylsulfate reductase</fullName>
    </alternativeName>
</protein>
<dbReference type="GO" id="GO:0005737">
    <property type="term" value="C:cytoplasm"/>
    <property type="evidence" value="ECO:0007669"/>
    <property type="project" value="UniProtKB-SubCell"/>
</dbReference>
<comment type="function">
    <text evidence="7">Catalyzes the formation of sulfite from adenosine 5'-phosphosulfate (APS) using thioredoxin as an electron donor.</text>
</comment>
<dbReference type="InterPro" id="IPR002500">
    <property type="entry name" value="PAPS_reduct_dom"/>
</dbReference>
<evidence type="ECO:0000259" key="8">
    <source>
        <dbReference type="Pfam" id="PF01507"/>
    </source>
</evidence>
<reference evidence="10" key="1">
    <citation type="submission" date="2016-10" db="EMBL/GenBank/DDBJ databases">
        <authorList>
            <person name="Varghese N."/>
            <person name="Submissions S."/>
        </authorList>
    </citation>
    <scope>NUCLEOTIDE SEQUENCE [LARGE SCALE GENOMIC DNA]</scope>
    <source>
        <strain evidence="10">CGMCC 1.3566</strain>
    </source>
</reference>
<feature type="domain" description="Phosphoadenosine phosphosulphate reductase" evidence="8">
    <location>
        <begin position="44"/>
        <end position="214"/>
    </location>
</feature>
<dbReference type="Gene3D" id="3.40.50.620">
    <property type="entry name" value="HUPs"/>
    <property type="match status" value="1"/>
</dbReference>
<sequence>MIQSNSFSYDSLKDSDYQEIHQCFSQKTTLDLIHWAYHTFGDDLVYSCSFGAESMVLIDLIYKVEPKAKLVFLDTDFHFRETYQLIEKVKEIYPELNIEFIKPELTPTEQAKEYGDKLWETNPDLCCQIRKIDPLKKVLSNTRAWISGLRRDQSPLRAGTNFVNKDDKFQSIKICPLIYWTWDEIWDYIKAHHLPYNELHNHHFPSIGCTYCTIPTTNHADSRAGRWAGQTKTECGLHY</sequence>
<evidence type="ECO:0000256" key="2">
    <source>
        <dbReference type="ARBA" id="ARBA00022490"/>
    </source>
</evidence>
<feature type="binding site" evidence="7">
    <location>
        <position position="126"/>
    </location>
    <ligand>
        <name>[4Fe-4S] cluster</name>
        <dbReference type="ChEBI" id="CHEBI:49883"/>
    </ligand>
</feature>
<dbReference type="Proteomes" id="UP000199095">
    <property type="component" value="Unassembled WGS sequence"/>
</dbReference>
<dbReference type="GO" id="GO:0051539">
    <property type="term" value="F:4 iron, 4 sulfur cluster binding"/>
    <property type="evidence" value="ECO:0007669"/>
    <property type="project" value="UniProtKB-UniRule"/>
</dbReference>
<feature type="active site" description="Nucleophile; cysteine thiosulfonate intermediate" evidence="7">
    <location>
        <position position="235"/>
    </location>
</feature>
<evidence type="ECO:0000256" key="4">
    <source>
        <dbReference type="ARBA" id="ARBA00023004"/>
    </source>
</evidence>
<evidence type="ECO:0000313" key="9">
    <source>
        <dbReference type="EMBL" id="SET87956.1"/>
    </source>
</evidence>
<feature type="binding site" evidence="7">
    <location>
        <position position="127"/>
    </location>
    <ligand>
        <name>[4Fe-4S] cluster</name>
        <dbReference type="ChEBI" id="CHEBI:49883"/>
    </ligand>
</feature>
<comment type="cofactor">
    <cofactor evidence="7">
        <name>[4Fe-4S] cluster</name>
        <dbReference type="ChEBI" id="CHEBI:49883"/>
    </cofactor>
    <text evidence="7">Binds 1 [4Fe-4S] cluster per subunit.</text>
</comment>
<comment type="similarity">
    <text evidence="1 7">Belongs to the PAPS reductase family. CysH subfamily.</text>
</comment>
<dbReference type="PANTHER" id="PTHR46509:SF1">
    <property type="entry name" value="PHOSPHOADENOSINE PHOSPHOSULFATE REDUCTASE"/>
    <property type="match status" value="1"/>
</dbReference>
<dbReference type="Pfam" id="PF01507">
    <property type="entry name" value="PAPS_reduct"/>
    <property type="match status" value="1"/>
</dbReference>